<comment type="caution">
    <text evidence="2">The sequence shown here is derived from an EMBL/GenBank/DDBJ whole genome shotgun (WGS) entry which is preliminary data.</text>
</comment>
<evidence type="ECO:0000313" key="3">
    <source>
        <dbReference type="Proteomes" id="UP000193920"/>
    </source>
</evidence>
<name>A0A1Y2D1Z4_9FUNG</name>
<dbReference type="Proteomes" id="UP000193920">
    <property type="component" value="Unassembled WGS sequence"/>
</dbReference>
<reference evidence="2 3" key="1">
    <citation type="submission" date="2016-08" db="EMBL/GenBank/DDBJ databases">
        <title>A Parts List for Fungal Cellulosomes Revealed by Comparative Genomics.</title>
        <authorList>
            <consortium name="DOE Joint Genome Institute"/>
            <person name="Haitjema C.H."/>
            <person name="Gilmore S.P."/>
            <person name="Henske J.K."/>
            <person name="Solomon K.V."/>
            <person name="De Groot R."/>
            <person name="Kuo A."/>
            <person name="Mondo S.J."/>
            <person name="Salamov A.A."/>
            <person name="Labutti K."/>
            <person name="Zhao Z."/>
            <person name="Chiniquy J."/>
            <person name="Barry K."/>
            <person name="Brewer H.M."/>
            <person name="Purvine S.O."/>
            <person name="Wright A.T."/>
            <person name="Boxma B."/>
            <person name="Van Alen T."/>
            <person name="Hackstein J.H."/>
            <person name="Baker S.E."/>
            <person name="Grigoriev I.V."/>
            <person name="O'Malley M.A."/>
        </authorList>
    </citation>
    <scope>NUCLEOTIDE SEQUENCE [LARGE SCALE GENOMIC DNA]</scope>
    <source>
        <strain evidence="2 3">G1</strain>
    </source>
</reference>
<evidence type="ECO:0000256" key="1">
    <source>
        <dbReference type="SAM" id="MobiDB-lite"/>
    </source>
</evidence>
<protein>
    <submittedName>
        <fullName evidence="2">Uncharacterized protein</fullName>
    </submittedName>
</protein>
<keyword evidence="3" id="KW-1185">Reference proteome</keyword>
<organism evidence="2 3">
    <name type="scientific">Neocallimastix californiae</name>
    <dbReference type="NCBI Taxonomy" id="1754190"/>
    <lineage>
        <taxon>Eukaryota</taxon>
        <taxon>Fungi</taxon>
        <taxon>Fungi incertae sedis</taxon>
        <taxon>Chytridiomycota</taxon>
        <taxon>Chytridiomycota incertae sedis</taxon>
        <taxon>Neocallimastigomycetes</taxon>
        <taxon>Neocallimastigales</taxon>
        <taxon>Neocallimastigaceae</taxon>
        <taxon>Neocallimastix</taxon>
    </lineage>
</organism>
<dbReference type="EMBL" id="MCOG01000091">
    <property type="protein sequence ID" value="ORY53311.1"/>
    <property type="molecule type" value="Genomic_DNA"/>
</dbReference>
<feature type="region of interest" description="Disordered" evidence="1">
    <location>
        <begin position="328"/>
        <end position="357"/>
    </location>
</feature>
<sequence length="378" mass="42526">MDIDCDWCICGKKTTNGSLYCSEECKLSDCASESSYNSDFSYLSNSSYASMMTISNYMPTLYNKKMNKNYVSFIKSNNSSNKTLNLNTINNKSYANKTMNHPSPTSQISSNKYNKMNMRRTSTGGLITSNMMTMNIPAVTTHVNTSGHIIKTSTSAPKIDIDSVITPPSKFYNRRYSLPFHKGNHQINLPINTLYNTNSNALIPPPIGLLNYDTNDNNSDTNMDTDIETNTNKNANPINNHLNISTQTIANILNNTIYATITQNNIIKNNEYQSQEEPLTYKNNDNTLNYYENNENINNNNKGILDYTKTLKPISEIITTKNNITQSNDTKNINSNNNNNNINDNIESKNNNNNNNNLLYKTNASTNLCALNNNNVKV</sequence>
<gene>
    <name evidence="2" type="ORF">LY90DRAFT_670331</name>
</gene>
<proteinExistence type="predicted"/>
<dbReference type="AlphaFoldDB" id="A0A1Y2D1Z4"/>
<accession>A0A1Y2D1Z4</accession>
<evidence type="ECO:0000313" key="2">
    <source>
        <dbReference type="EMBL" id="ORY53311.1"/>
    </source>
</evidence>
<dbReference type="OrthoDB" id="2162262at2759"/>